<protein>
    <recommendedName>
        <fullName evidence="1">CAP-Gly domain-containing protein</fullName>
    </recommendedName>
</protein>
<dbReference type="Gene3D" id="2.30.30.190">
    <property type="entry name" value="CAP Gly-rich-like domain"/>
    <property type="match status" value="1"/>
</dbReference>
<keyword evidence="4" id="KW-1185">Reference proteome</keyword>
<dbReference type="EnsemblMetazoa" id="CapteT193807">
    <property type="protein sequence ID" value="CapteP193807"/>
    <property type="gene ID" value="CapteG193807"/>
</dbReference>
<evidence type="ECO:0000313" key="2">
    <source>
        <dbReference type="EMBL" id="ELT89088.1"/>
    </source>
</evidence>
<organism evidence="2">
    <name type="scientific">Capitella teleta</name>
    <name type="common">Polychaete worm</name>
    <dbReference type="NCBI Taxonomy" id="283909"/>
    <lineage>
        <taxon>Eukaryota</taxon>
        <taxon>Metazoa</taxon>
        <taxon>Spiralia</taxon>
        <taxon>Lophotrochozoa</taxon>
        <taxon>Annelida</taxon>
        <taxon>Polychaeta</taxon>
        <taxon>Sedentaria</taxon>
        <taxon>Scolecida</taxon>
        <taxon>Capitellidae</taxon>
        <taxon>Capitella</taxon>
    </lineage>
</organism>
<dbReference type="EMBL" id="AMQN01015049">
    <property type="status" value="NOT_ANNOTATED_CDS"/>
    <property type="molecule type" value="Genomic_DNA"/>
</dbReference>
<evidence type="ECO:0000259" key="1">
    <source>
        <dbReference type="SMART" id="SM01052"/>
    </source>
</evidence>
<reference evidence="4" key="1">
    <citation type="submission" date="2012-12" db="EMBL/GenBank/DDBJ databases">
        <authorList>
            <person name="Hellsten U."/>
            <person name="Grimwood J."/>
            <person name="Chapman J.A."/>
            <person name="Shapiro H."/>
            <person name="Aerts A."/>
            <person name="Otillar R.P."/>
            <person name="Terry A.Y."/>
            <person name="Boore J.L."/>
            <person name="Simakov O."/>
            <person name="Marletaz F."/>
            <person name="Cho S.-J."/>
            <person name="Edsinger-Gonzales E."/>
            <person name="Havlak P."/>
            <person name="Kuo D.-H."/>
            <person name="Larsson T."/>
            <person name="Lv J."/>
            <person name="Arendt D."/>
            <person name="Savage R."/>
            <person name="Osoegawa K."/>
            <person name="de Jong P."/>
            <person name="Lindberg D.R."/>
            <person name="Seaver E.C."/>
            <person name="Weisblat D.A."/>
            <person name="Putnam N.H."/>
            <person name="Grigoriev I.V."/>
            <person name="Rokhsar D.S."/>
        </authorList>
    </citation>
    <scope>NUCLEOTIDE SEQUENCE</scope>
    <source>
        <strain evidence="4">I ESC-2004</strain>
    </source>
</reference>
<dbReference type="InterPro" id="IPR000938">
    <property type="entry name" value="CAP-Gly_domain"/>
</dbReference>
<sequence>MDPFHCGCSKCEVFWRKLTKNSEPGRLSLASSVRAEELNPLNSDRKKDPLMLKVGDHVLVKGRFKGVIQYVGVPERNLRANMYVGVKLENNCGYDTSGHRFIGCTQGHGTLVKYAEVAPLKQSSIKQKIYGNAMFPSYEHIVKARKLRAQRSTNPFAICN</sequence>
<reference evidence="2 4" key="2">
    <citation type="journal article" date="2013" name="Nature">
        <title>Insights into bilaterian evolution from three spiralian genomes.</title>
        <authorList>
            <person name="Simakov O."/>
            <person name="Marletaz F."/>
            <person name="Cho S.J."/>
            <person name="Edsinger-Gonzales E."/>
            <person name="Havlak P."/>
            <person name="Hellsten U."/>
            <person name="Kuo D.H."/>
            <person name="Larsson T."/>
            <person name="Lv J."/>
            <person name="Arendt D."/>
            <person name="Savage R."/>
            <person name="Osoegawa K."/>
            <person name="de Jong P."/>
            <person name="Grimwood J."/>
            <person name="Chapman J.A."/>
            <person name="Shapiro H."/>
            <person name="Aerts A."/>
            <person name="Otillar R.P."/>
            <person name="Terry A.Y."/>
            <person name="Boore J.L."/>
            <person name="Grigoriev I.V."/>
            <person name="Lindberg D.R."/>
            <person name="Seaver E.C."/>
            <person name="Weisblat D.A."/>
            <person name="Putnam N.H."/>
            <person name="Rokhsar D.S."/>
        </authorList>
    </citation>
    <scope>NUCLEOTIDE SEQUENCE</scope>
    <source>
        <strain evidence="2 4">I ESC-2004</strain>
    </source>
</reference>
<reference evidence="3" key="3">
    <citation type="submission" date="2015-06" db="UniProtKB">
        <authorList>
            <consortium name="EnsemblMetazoa"/>
        </authorList>
    </citation>
    <scope>IDENTIFICATION</scope>
</reference>
<dbReference type="OrthoDB" id="2130750at2759"/>
<gene>
    <name evidence="2" type="ORF">CAPTEDRAFT_193807</name>
</gene>
<evidence type="ECO:0000313" key="3">
    <source>
        <dbReference type="EnsemblMetazoa" id="CapteP193807"/>
    </source>
</evidence>
<dbReference type="Proteomes" id="UP000014760">
    <property type="component" value="Unassembled WGS sequence"/>
</dbReference>
<dbReference type="SMART" id="SM01052">
    <property type="entry name" value="CAP_GLY"/>
    <property type="match status" value="1"/>
</dbReference>
<name>R7T6S1_CAPTE</name>
<dbReference type="STRING" id="283909.R7T6S1"/>
<proteinExistence type="predicted"/>
<dbReference type="InterPro" id="IPR036859">
    <property type="entry name" value="CAP-Gly_dom_sf"/>
</dbReference>
<evidence type="ECO:0000313" key="4">
    <source>
        <dbReference type="Proteomes" id="UP000014760"/>
    </source>
</evidence>
<dbReference type="SUPFAM" id="SSF74924">
    <property type="entry name" value="Cap-Gly domain"/>
    <property type="match status" value="1"/>
</dbReference>
<dbReference type="EMBL" id="KB311540">
    <property type="protein sequence ID" value="ELT89088.1"/>
    <property type="molecule type" value="Genomic_DNA"/>
</dbReference>
<dbReference type="AlphaFoldDB" id="R7T6S1"/>
<dbReference type="HOGENOM" id="CLU_1653798_0_0_1"/>
<feature type="domain" description="CAP-Gly" evidence="1">
    <location>
        <begin position="54"/>
        <end position="118"/>
    </location>
</feature>
<accession>R7T6S1</accession>